<name>A0A5N5TJA5_9CRUS</name>
<feature type="binding site" evidence="1">
    <location>
        <position position="407"/>
    </location>
    <ligand>
        <name>Zn(2+)</name>
        <dbReference type="ChEBI" id="CHEBI:29105"/>
        <note>catalytic</note>
    </ligand>
</feature>
<evidence type="ECO:0000313" key="4">
    <source>
        <dbReference type="EMBL" id="KAB7505750.1"/>
    </source>
</evidence>
<dbReference type="OrthoDB" id="2149267at2759"/>
<dbReference type="PANTHER" id="PTHR45702">
    <property type="entry name" value="ADAM10/ADAM17 METALLOPEPTIDASE FAMILY MEMBER"/>
    <property type="match status" value="1"/>
</dbReference>
<comment type="caution">
    <text evidence="1">Lacks conserved residue(s) required for the propagation of feature annotation.</text>
</comment>
<keyword evidence="4" id="KW-0401">Integrin</keyword>
<dbReference type="InterPro" id="IPR051489">
    <property type="entry name" value="ADAM_Metalloproteinase"/>
</dbReference>
<keyword evidence="1" id="KW-0862">Zinc</keyword>
<dbReference type="PROSITE" id="PS50215">
    <property type="entry name" value="ADAM_MEPRO"/>
    <property type="match status" value="1"/>
</dbReference>
<feature type="active site" evidence="1">
    <location>
        <position position="398"/>
    </location>
</feature>
<dbReference type="Pfam" id="PF13574">
    <property type="entry name" value="Reprolysin_2"/>
    <property type="match status" value="1"/>
</dbReference>
<evidence type="ECO:0000256" key="2">
    <source>
        <dbReference type="SAM" id="MobiDB-lite"/>
    </source>
</evidence>
<feature type="region of interest" description="Disordered" evidence="2">
    <location>
        <begin position="256"/>
        <end position="285"/>
    </location>
</feature>
<keyword evidence="5" id="KW-1185">Reference proteome</keyword>
<dbReference type="GO" id="GO:0006509">
    <property type="term" value="P:membrane protein ectodomain proteolysis"/>
    <property type="evidence" value="ECO:0007669"/>
    <property type="project" value="TreeGrafter"/>
</dbReference>
<dbReference type="AlphaFoldDB" id="A0A5N5TJA5"/>
<dbReference type="PANTHER" id="PTHR45702:SF3">
    <property type="entry name" value="KUZBANIAN-LIKE, ISOFORM A"/>
    <property type="match status" value="1"/>
</dbReference>
<dbReference type="GO" id="GO:0004222">
    <property type="term" value="F:metalloendopeptidase activity"/>
    <property type="evidence" value="ECO:0007669"/>
    <property type="project" value="InterPro"/>
</dbReference>
<dbReference type="GO" id="GO:0005886">
    <property type="term" value="C:plasma membrane"/>
    <property type="evidence" value="ECO:0007669"/>
    <property type="project" value="TreeGrafter"/>
</dbReference>
<feature type="region of interest" description="Disordered" evidence="2">
    <location>
        <begin position="151"/>
        <end position="176"/>
    </location>
</feature>
<keyword evidence="1" id="KW-0479">Metal-binding</keyword>
<evidence type="ECO:0000313" key="5">
    <source>
        <dbReference type="Proteomes" id="UP000326759"/>
    </source>
</evidence>
<sequence>MDLNSRGNCRCVFAVFKIRLQRDSSIFSDDVAFESTDGVIDFDVGKVYSGTLEDDDQVDVHGILSQDGLFDGHISTPNELFYVEPAHRYFSSPAFHTVMYKASDVLHPRPARCASQQLHLRGRVHNPWVKNTRDGDTPPEEVDSTGVFYEPSGQVLLGPSEERNTPDDKPLRNYFSSNTSKKINYHSDEGEHHRRLHPKFKAVKSSTNNKLYSASDIKKNKEAPYFERAFEDAKKAHYSSIPNINLNTLSYLYENSSTQSHPSSTPAKHNNLSENTFSPNSSYKRRYKRSVIDPKKTTCMLYLQADHLFFKQEGTEEACIDKITRHVQRVNNIYKVTDFEGGTLGLAWTGDLKNAGGVCEKNGHYRGSLKSLNTGIVTLLNYGKKVPPAVSHVTLAHEIGHNFGSPHDPEKDINCTPGGENGNYIMFAR</sequence>
<comment type="caution">
    <text evidence="4">The sequence shown here is derived from an EMBL/GenBank/DDBJ whole genome shotgun (WGS) entry which is preliminary data.</text>
</comment>
<dbReference type="SUPFAM" id="SSF55486">
    <property type="entry name" value="Metalloproteases ('zincins'), catalytic domain"/>
    <property type="match status" value="1"/>
</dbReference>
<proteinExistence type="predicted"/>
<feature type="compositionally biased region" description="Basic and acidic residues" evidence="2">
    <location>
        <begin position="160"/>
        <end position="171"/>
    </location>
</feature>
<feature type="binding site" evidence="1">
    <location>
        <position position="397"/>
    </location>
    <ligand>
        <name>Zn(2+)</name>
        <dbReference type="ChEBI" id="CHEBI:29105"/>
        <note>catalytic</note>
    </ligand>
</feature>
<feature type="domain" description="Peptidase M12B" evidence="3">
    <location>
        <begin position="333"/>
        <end position="429"/>
    </location>
</feature>
<feature type="compositionally biased region" description="Polar residues" evidence="2">
    <location>
        <begin position="256"/>
        <end position="282"/>
    </location>
</feature>
<feature type="binding site" evidence="1">
    <location>
        <position position="401"/>
    </location>
    <ligand>
        <name>Zn(2+)</name>
        <dbReference type="ChEBI" id="CHEBI:29105"/>
        <note>catalytic</note>
    </ligand>
</feature>
<dbReference type="Gene3D" id="3.40.390.10">
    <property type="entry name" value="Collagenase (Catalytic Domain)"/>
    <property type="match status" value="2"/>
</dbReference>
<organism evidence="4 5">
    <name type="scientific">Armadillidium nasatum</name>
    <dbReference type="NCBI Taxonomy" id="96803"/>
    <lineage>
        <taxon>Eukaryota</taxon>
        <taxon>Metazoa</taxon>
        <taxon>Ecdysozoa</taxon>
        <taxon>Arthropoda</taxon>
        <taxon>Crustacea</taxon>
        <taxon>Multicrustacea</taxon>
        <taxon>Malacostraca</taxon>
        <taxon>Eumalacostraca</taxon>
        <taxon>Peracarida</taxon>
        <taxon>Isopoda</taxon>
        <taxon>Oniscidea</taxon>
        <taxon>Crinocheta</taxon>
        <taxon>Armadillidiidae</taxon>
        <taxon>Armadillidium</taxon>
    </lineage>
</organism>
<dbReference type="GO" id="GO:0007219">
    <property type="term" value="P:Notch signaling pathway"/>
    <property type="evidence" value="ECO:0007669"/>
    <property type="project" value="TreeGrafter"/>
</dbReference>
<accession>A0A5N5TJA5</accession>
<dbReference type="InterPro" id="IPR024079">
    <property type="entry name" value="MetalloPept_cat_dom_sf"/>
</dbReference>
<gene>
    <name evidence="4" type="primary">adam10</name>
    <name evidence="4" type="ORF">Anas_00582</name>
</gene>
<reference evidence="4 5" key="1">
    <citation type="journal article" date="2019" name="PLoS Biol.">
        <title>Sex chromosomes control vertical transmission of feminizing Wolbachia symbionts in an isopod.</title>
        <authorList>
            <person name="Becking T."/>
            <person name="Chebbi M.A."/>
            <person name="Giraud I."/>
            <person name="Moumen B."/>
            <person name="Laverre T."/>
            <person name="Caubet Y."/>
            <person name="Peccoud J."/>
            <person name="Gilbert C."/>
            <person name="Cordaux R."/>
        </authorList>
    </citation>
    <scope>NUCLEOTIDE SEQUENCE [LARGE SCALE GENOMIC DNA]</scope>
    <source>
        <strain evidence="4">ANa2</strain>
        <tissue evidence="4">Whole body excluding digestive tract and cuticle</tissue>
    </source>
</reference>
<dbReference type="InterPro" id="IPR001590">
    <property type="entry name" value="Peptidase_M12B"/>
</dbReference>
<protein>
    <submittedName>
        <fullName evidence="4">Disintegrin and metalloproteinase domain-containing protein 10</fullName>
    </submittedName>
</protein>
<dbReference type="GO" id="GO:0007229">
    <property type="term" value="P:integrin-mediated signaling pathway"/>
    <property type="evidence" value="ECO:0007669"/>
    <property type="project" value="UniProtKB-KW"/>
</dbReference>
<evidence type="ECO:0000259" key="3">
    <source>
        <dbReference type="PROSITE" id="PS50215"/>
    </source>
</evidence>
<evidence type="ECO:0000256" key="1">
    <source>
        <dbReference type="PROSITE-ProRule" id="PRU00276"/>
    </source>
</evidence>
<dbReference type="Proteomes" id="UP000326759">
    <property type="component" value="Unassembled WGS sequence"/>
</dbReference>
<dbReference type="EMBL" id="SEYY01001119">
    <property type="protein sequence ID" value="KAB7505750.1"/>
    <property type="molecule type" value="Genomic_DNA"/>
</dbReference>
<dbReference type="GO" id="GO:0046872">
    <property type="term" value="F:metal ion binding"/>
    <property type="evidence" value="ECO:0007669"/>
    <property type="project" value="UniProtKB-KW"/>
</dbReference>